<organism evidence="1 2">
    <name type="scientific">Halalkalibacter alkalisediminis</name>
    <dbReference type="NCBI Taxonomy" id="935616"/>
    <lineage>
        <taxon>Bacteria</taxon>
        <taxon>Bacillati</taxon>
        <taxon>Bacillota</taxon>
        <taxon>Bacilli</taxon>
        <taxon>Bacillales</taxon>
        <taxon>Bacillaceae</taxon>
        <taxon>Halalkalibacter</taxon>
    </lineage>
</organism>
<proteinExistence type="predicted"/>
<sequence length="87" mass="9820">MKNNISSLQTQNEIFQAQQSVEHVQNAVSQALSHPNKQLIDQAYNSIEKAEHALGQASDFDNQDAIQLVREELEAQKQALQKLPNQH</sequence>
<name>A0ABV6NK88_9BACI</name>
<dbReference type="EMBL" id="JBHLTR010000054">
    <property type="protein sequence ID" value="MFC0561194.1"/>
    <property type="molecule type" value="Genomic_DNA"/>
</dbReference>
<dbReference type="RefSeq" id="WP_273842627.1">
    <property type="nucleotide sequence ID" value="NZ_JAQQWT010000005.1"/>
</dbReference>
<protein>
    <recommendedName>
        <fullName evidence="3">DUF2564 family protein</fullName>
    </recommendedName>
</protein>
<comment type="caution">
    <text evidence="1">The sequence shown here is derived from an EMBL/GenBank/DDBJ whole genome shotgun (WGS) entry which is preliminary data.</text>
</comment>
<gene>
    <name evidence="1" type="ORF">ACFFH4_19795</name>
</gene>
<reference evidence="1 2" key="1">
    <citation type="submission" date="2024-09" db="EMBL/GenBank/DDBJ databases">
        <authorList>
            <person name="Sun Q."/>
            <person name="Mori K."/>
        </authorList>
    </citation>
    <scope>NUCLEOTIDE SEQUENCE [LARGE SCALE GENOMIC DNA]</scope>
    <source>
        <strain evidence="1 2">NCAIM B.02301</strain>
    </source>
</reference>
<accession>A0ABV6NK88</accession>
<evidence type="ECO:0000313" key="2">
    <source>
        <dbReference type="Proteomes" id="UP001589833"/>
    </source>
</evidence>
<evidence type="ECO:0000313" key="1">
    <source>
        <dbReference type="EMBL" id="MFC0561194.1"/>
    </source>
</evidence>
<keyword evidence="2" id="KW-1185">Reference proteome</keyword>
<evidence type="ECO:0008006" key="3">
    <source>
        <dbReference type="Google" id="ProtNLM"/>
    </source>
</evidence>
<dbReference type="Proteomes" id="UP001589833">
    <property type="component" value="Unassembled WGS sequence"/>
</dbReference>